<dbReference type="Pfam" id="PF21351">
    <property type="entry name" value="TetR_C_41"/>
    <property type="match status" value="1"/>
</dbReference>
<evidence type="ECO:0000259" key="6">
    <source>
        <dbReference type="PROSITE" id="PS50977"/>
    </source>
</evidence>
<dbReference type="GO" id="GO:0003700">
    <property type="term" value="F:DNA-binding transcription factor activity"/>
    <property type="evidence" value="ECO:0007669"/>
    <property type="project" value="TreeGrafter"/>
</dbReference>
<evidence type="ECO:0000256" key="2">
    <source>
        <dbReference type="ARBA" id="ARBA00023125"/>
    </source>
</evidence>
<dbReference type="InterPro" id="IPR050109">
    <property type="entry name" value="HTH-type_TetR-like_transc_reg"/>
</dbReference>
<name>A0A939BYZ2_9ACTN</name>
<dbReference type="InterPro" id="IPR009057">
    <property type="entry name" value="Homeodomain-like_sf"/>
</dbReference>
<keyword evidence="2 4" id="KW-0238">DNA-binding</keyword>
<dbReference type="PANTHER" id="PTHR30055">
    <property type="entry name" value="HTH-TYPE TRANSCRIPTIONAL REGULATOR RUTR"/>
    <property type="match status" value="1"/>
</dbReference>
<feature type="region of interest" description="Disordered" evidence="5">
    <location>
        <begin position="230"/>
        <end position="259"/>
    </location>
</feature>
<comment type="caution">
    <text evidence="7">The sequence shown here is derived from an EMBL/GenBank/DDBJ whole genome shotgun (WGS) entry which is preliminary data.</text>
</comment>
<evidence type="ECO:0000256" key="4">
    <source>
        <dbReference type="PROSITE-ProRule" id="PRU00335"/>
    </source>
</evidence>
<gene>
    <name evidence="7" type="ORF">JK386_12960</name>
</gene>
<feature type="domain" description="HTH tetR-type" evidence="6">
    <location>
        <begin position="24"/>
        <end position="84"/>
    </location>
</feature>
<feature type="non-terminal residue" evidence="7">
    <location>
        <position position="259"/>
    </location>
</feature>
<dbReference type="InterPro" id="IPR023772">
    <property type="entry name" value="DNA-bd_HTH_TetR-type_CS"/>
</dbReference>
<keyword evidence="1" id="KW-0805">Transcription regulation</keyword>
<evidence type="ECO:0000256" key="1">
    <source>
        <dbReference type="ARBA" id="ARBA00023015"/>
    </source>
</evidence>
<proteinExistence type="predicted"/>
<dbReference type="AlphaFoldDB" id="A0A939BYZ2"/>
<dbReference type="Pfam" id="PF00440">
    <property type="entry name" value="TetR_N"/>
    <property type="match status" value="1"/>
</dbReference>
<sequence length="259" mass="27739">MTKASVSKLVPKVPGGSLRASYSASTKRALVDVAEKLFAEKGYAATSLDAIVAGARVTKGALYHHFAGKQALFEAVFERVEQESSKRIQKALRSERDPWEKALKGLRSFLEVVQENRYRRIVIQDGPAVLGYERYREQEERSTFANIVEIVRGTLEAGDWELDEDMLQTFARIFFGAMSSAGESVATADDPEAAARRVEGAIGFLLAGVQSLVSQGLDLSDALMTVRVTGADNDGGGGGGGGGAPRWPGGRPRPPAGPP</sequence>
<keyword evidence="8" id="KW-1185">Reference proteome</keyword>
<dbReference type="PROSITE" id="PS01081">
    <property type="entry name" value="HTH_TETR_1"/>
    <property type="match status" value="1"/>
</dbReference>
<dbReference type="PROSITE" id="PS50977">
    <property type="entry name" value="HTH_TETR_2"/>
    <property type="match status" value="1"/>
</dbReference>
<dbReference type="Proteomes" id="UP000663791">
    <property type="component" value="Unassembled WGS sequence"/>
</dbReference>
<organism evidence="7 8">
    <name type="scientific">Nocardioides faecalis</name>
    <dbReference type="NCBI Taxonomy" id="2803858"/>
    <lineage>
        <taxon>Bacteria</taxon>
        <taxon>Bacillati</taxon>
        <taxon>Actinomycetota</taxon>
        <taxon>Actinomycetes</taxon>
        <taxon>Propionibacteriales</taxon>
        <taxon>Nocardioidaceae</taxon>
        <taxon>Nocardioides</taxon>
    </lineage>
</organism>
<evidence type="ECO:0000313" key="8">
    <source>
        <dbReference type="Proteomes" id="UP000663791"/>
    </source>
</evidence>
<dbReference type="GO" id="GO:0000976">
    <property type="term" value="F:transcription cis-regulatory region binding"/>
    <property type="evidence" value="ECO:0007669"/>
    <property type="project" value="TreeGrafter"/>
</dbReference>
<dbReference type="PANTHER" id="PTHR30055:SF234">
    <property type="entry name" value="HTH-TYPE TRANSCRIPTIONAL REGULATOR BETI"/>
    <property type="match status" value="1"/>
</dbReference>
<dbReference type="SUPFAM" id="SSF46689">
    <property type="entry name" value="Homeodomain-like"/>
    <property type="match status" value="1"/>
</dbReference>
<dbReference type="InterPro" id="IPR001647">
    <property type="entry name" value="HTH_TetR"/>
</dbReference>
<evidence type="ECO:0000313" key="7">
    <source>
        <dbReference type="EMBL" id="MBM9460813.1"/>
    </source>
</evidence>
<evidence type="ECO:0000256" key="3">
    <source>
        <dbReference type="ARBA" id="ARBA00023163"/>
    </source>
</evidence>
<evidence type="ECO:0000256" key="5">
    <source>
        <dbReference type="SAM" id="MobiDB-lite"/>
    </source>
</evidence>
<dbReference type="PRINTS" id="PR00455">
    <property type="entry name" value="HTHTETR"/>
</dbReference>
<dbReference type="Gene3D" id="1.10.357.10">
    <property type="entry name" value="Tetracycline Repressor, domain 2"/>
    <property type="match status" value="1"/>
</dbReference>
<protein>
    <submittedName>
        <fullName evidence="7">TetR/AcrR family transcriptional regulator</fullName>
    </submittedName>
</protein>
<keyword evidence="3" id="KW-0804">Transcription</keyword>
<accession>A0A939BYZ2</accession>
<feature type="DNA-binding region" description="H-T-H motif" evidence="4">
    <location>
        <begin position="47"/>
        <end position="66"/>
    </location>
</feature>
<dbReference type="InterPro" id="IPR049484">
    <property type="entry name" value="Rv0078-like_C"/>
</dbReference>
<reference evidence="7" key="1">
    <citation type="submission" date="2021-01" db="EMBL/GenBank/DDBJ databases">
        <title>Novel species in genus Nocardioides.</title>
        <authorList>
            <person name="Zhang G."/>
        </authorList>
    </citation>
    <scope>NUCLEOTIDE SEQUENCE</scope>
    <source>
        <strain evidence="7">Zg-536</strain>
    </source>
</reference>
<dbReference type="RefSeq" id="WP_205292106.1">
    <property type="nucleotide sequence ID" value="NZ_JAERTX010000010.1"/>
</dbReference>
<feature type="compositionally biased region" description="Gly residues" evidence="5">
    <location>
        <begin position="233"/>
        <end position="244"/>
    </location>
</feature>
<dbReference type="EMBL" id="JAERTX010000010">
    <property type="protein sequence ID" value="MBM9460813.1"/>
    <property type="molecule type" value="Genomic_DNA"/>
</dbReference>